<name>V6TRR3_GIAIN</name>
<evidence type="ECO:0000313" key="1">
    <source>
        <dbReference type="EMBL" id="ESU41274.1"/>
    </source>
</evidence>
<dbReference type="Pfam" id="PF12796">
    <property type="entry name" value="Ank_2"/>
    <property type="match status" value="2"/>
</dbReference>
<dbReference type="AlphaFoldDB" id="V6TRR3"/>
<evidence type="ECO:0000313" key="2">
    <source>
        <dbReference type="Proteomes" id="UP000018040"/>
    </source>
</evidence>
<feature type="non-terminal residue" evidence="1">
    <location>
        <position position="1"/>
    </location>
</feature>
<gene>
    <name evidence="1" type="ORF">GSB_153825</name>
</gene>
<dbReference type="VEuPathDB" id="GiardiaDB:QR46_4080"/>
<dbReference type="Proteomes" id="UP000018040">
    <property type="component" value="Unassembled WGS sequence"/>
</dbReference>
<sequence>VKLILFISTFGYCLCFIRSIALRAVADPITELTRSLSGRISPLGSHMLVSSGLGEESCILLSRVTGAPMRGEICSYRHMTDTSLDKFMETVLCLGRLRYCHLVSVQDVLDDEAGSSCIIISSVYGREQSLAEYCKACIDACEPPSPAFVEDLFYQLLVLAGYLLEHVPEELQYDVFTQFFCLSRMHITRVGRIVLEIRFNDWINLGDHFNASGALPILTELGLEVDSAPLDLSSRTSFCPNTIPWIVAAIVFTVALSGPYPELYSADRRDNYLALISFTKLSKVVVQEICSALEHNLADRTSLVELQAVKTAGEQHKRRLYWDANDFPWRCKTQLMLAAADDDIYSVLLRRTFEAGIETEHGTTALMEAVANGNYRSCCALAACEAGHIDIHGCCATESALLSGRLELVRTLQCLEHLALSFAGYTELMMHIMRYDYSSEYFHSDERFSLLQSLVDNHQLRLTHRNLTALMIAVIVGDSQAVQLLVSIESGLRDLDGLAAINYAIKFNNQEAYRMLASLETISDDSGNTPLHELAYHNRYKSLELFHRFLGKLNYQSMSALMLAARCNNIESVQHLAQYEAGMRMQSRAFYGLSFENATAMMIAAYYGYKEVVQILLPYEACYRDTHSFKTALMAAAMGGHPHVVHCLLEEEGGMANKSGYTALMLAAIHNKPECVAALATKEAGMRSKSGELAIELALKKGHVDVIKRLFPYERITVSHASEILHTCNLSDKQRHSIIDALTLS</sequence>
<dbReference type="PANTHER" id="PTHR24120">
    <property type="entry name" value="GH07239P"/>
    <property type="match status" value="1"/>
</dbReference>
<organism evidence="1 2">
    <name type="scientific">Giardia intestinalis</name>
    <name type="common">Giardia lamblia</name>
    <dbReference type="NCBI Taxonomy" id="5741"/>
    <lineage>
        <taxon>Eukaryota</taxon>
        <taxon>Metamonada</taxon>
        <taxon>Diplomonadida</taxon>
        <taxon>Hexamitidae</taxon>
        <taxon>Giardiinae</taxon>
        <taxon>Giardia</taxon>
    </lineage>
</organism>
<reference evidence="1 2" key="2">
    <citation type="journal article" date="2013" name="Genome Biol. Evol.">
        <title>Genome sequencing of Giardia lamblia genotypes A2 and B isolates (DH and GS) and comparative analysis with the genomes of genotypes A1 and E (WB and Pig).</title>
        <authorList>
            <person name="Adam R.D."/>
            <person name="Dahlstrom E.W."/>
            <person name="Martens C.A."/>
            <person name="Bruno D.P."/>
            <person name="Barbian K.D."/>
            <person name="Ricklefs S.M."/>
            <person name="Hernandez M.M."/>
            <person name="Narla N.P."/>
            <person name="Patel R.B."/>
            <person name="Porcella S.F."/>
            <person name="Nash T.E."/>
        </authorList>
    </citation>
    <scope>NUCLEOTIDE SEQUENCE [LARGE SCALE GENOMIC DNA]</scope>
    <source>
        <strain evidence="1 2">GS</strain>
    </source>
</reference>
<dbReference type="SMART" id="SM00248">
    <property type="entry name" value="ANK"/>
    <property type="match status" value="8"/>
</dbReference>
<dbReference type="OrthoDB" id="194358at2759"/>
<dbReference type="VEuPathDB" id="GiardiaDB:DHA2_152028"/>
<accession>V6TRR3</accession>
<dbReference type="InterPro" id="IPR036770">
    <property type="entry name" value="Ankyrin_rpt-contain_sf"/>
</dbReference>
<dbReference type="VEuPathDB" id="GiardiaDB:GL50803_0013393"/>
<dbReference type="PANTHER" id="PTHR24120:SF4">
    <property type="entry name" value="GH07239P"/>
    <property type="match status" value="1"/>
</dbReference>
<reference evidence="2" key="1">
    <citation type="submission" date="2012-02" db="EMBL/GenBank/DDBJ databases">
        <title>Genome sequencing of Giardia lamblia Genotypes A2 and B isolates (DH and GS) and comparative analysis with the genomes of Genotypes A1 and E (WB and Pig).</title>
        <authorList>
            <person name="Adam R."/>
            <person name="Dahlstrom E."/>
            <person name="Martens C."/>
            <person name="Bruno D."/>
            <person name="Barbian K."/>
            <person name="Porcella S.F."/>
            <person name="Nash T."/>
        </authorList>
    </citation>
    <scope>NUCLEOTIDE SEQUENCE</scope>
    <source>
        <strain evidence="2">GS</strain>
    </source>
</reference>
<comment type="caution">
    <text evidence="1">The sequence shown here is derived from an EMBL/GenBank/DDBJ whole genome shotgun (WGS) entry which is preliminary data.</text>
</comment>
<dbReference type="SUPFAM" id="SSF48403">
    <property type="entry name" value="Ankyrin repeat"/>
    <property type="match status" value="2"/>
</dbReference>
<dbReference type="VEuPathDB" id="GiardiaDB:GL50581_541"/>
<protein>
    <submittedName>
        <fullName evidence="1">Ankyrin repeat protein</fullName>
    </submittedName>
</protein>
<proteinExistence type="predicted"/>
<dbReference type="EMBL" id="AHHH01000136">
    <property type="protein sequence ID" value="ESU41274.1"/>
    <property type="molecule type" value="Genomic_DNA"/>
</dbReference>
<dbReference type="InterPro" id="IPR002110">
    <property type="entry name" value="Ankyrin_rpt"/>
</dbReference>
<dbReference type="Gene3D" id="1.25.40.20">
    <property type="entry name" value="Ankyrin repeat-containing domain"/>
    <property type="match status" value="2"/>
</dbReference>